<dbReference type="SUPFAM" id="SSF48726">
    <property type="entry name" value="Immunoglobulin"/>
    <property type="match status" value="1"/>
</dbReference>
<comment type="caution">
    <text evidence="3">The sequence shown here is derived from an EMBL/GenBank/DDBJ whole genome shotgun (WGS) entry which is preliminary data.</text>
</comment>
<feature type="signal peptide" evidence="1">
    <location>
        <begin position="1"/>
        <end position="20"/>
    </location>
</feature>
<organism evidence="3 4">
    <name type="scientific">Cloeon dipterum</name>
    <dbReference type="NCBI Taxonomy" id="197152"/>
    <lineage>
        <taxon>Eukaryota</taxon>
        <taxon>Metazoa</taxon>
        <taxon>Ecdysozoa</taxon>
        <taxon>Arthropoda</taxon>
        <taxon>Hexapoda</taxon>
        <taxon>Insecta</taxon>
        <taxon>Pterygota</taxon>
        <taxon>Palaeoptera</taxon>
        <taxon>Ephemeroptera</taxon>
        <taxon>Pisciforma</taxon>
        <taxon>Baetidae</taxon>
        <taxon>Cloeon</taxon>
    </lineage>
</organism>
<dbReference type="PROSITE" id="PS50835">
    <property type="entry name" value="IG_LIKE"/>
    <property type="match status" value="1"/>
</dbReference>
<dbReference type="InterPro" id="IPR013783">
    <property type="entry name" value="Ig-like_fold"/>
</dbReference>
<sequence length="130" mass="14005">MIRLGLFCVAVFLLSEGVDGLFDTQGPSFVVEPPPRLEFTNSRGGRVDCQAEGNPDPMVDWVAADGSPLSVIPGVRMPMGNGTLIFPPFQAEIYRQDVHAAVYKCVATNAVGSIVSRDVVVKAEINQAWI</sequence>
<reference evidence="3 4" key="1">
    <citation type="submission" date="2020-04" db="EMBL/GenBank/DDBJ databases">
        <authorList>
            <person name="Alioto T."/>
            <person name="Alioto T."/>
            <person name="Gomez Garrido J."/>
        </authorList>
    </citation>
    <scope>NUCLEOTIDE SEQUENCE [LARGE SCALE GENOMIC DNA]</scope>
</reference>
<dbReference type="InterPro" id="IPR013098">
    <property type="entry name" value="Ig_I-set"/>
</dbReference>
<dbReference type="InterPro" id="IPR007110">
    <property type="entry name" value="Ig-like_dom"/>
</dbReference>
<feature type="domain" description="Ig-like" evidence="2">
    <location>
        <begin position="27"/>
        <end position="116"/>
    </location>
</feature>
<dbReference type="Proteomes" id="UP000494165">
    <property type="component" value="Unassembled WGS sequence"/>
</dbReference>
<dbReference type="OrthoDB" id="152385at2759"/>
<evidence type="ECO:0000259" key="2">
    <source>
        <dbReference type="PROSITE" id="PS50835"/>
    </source>
</evidence>
<proteinExistence type="predicted"/>
<dbReference type="Pfam" id="PF07679">
    <property type="entry name" value="I-set"/>
    <property type="match status" value="1"/>
</dbReference>
<dbReference type="InterPro" id="IPR036179">
    <property type="entry name" value="Ig-like_dom_sf"/>
</dbReference>
<protein>
    <recommendedName>
        <fullName evidence="2">Ig-like domain-containing protein</fullName>
    </recommendedName>
</protein>
<gene>
    <name evidence="3" type="ORF">CLODIP_2_CD09610</name>
</gene>
<evidence type="ECO:0000313" key="4">
    <source>
        <dbReference type="Proteomes" id="UP000494165"/>
    </source>
</evidence>
<feature type="chain" id="PRO_5035908166" description="Ig-like domain-containing protein" evidence="1">
    <location>
        <begin position="21"/>
        <end position="130"/>
    </location>
</feature>
<name>A0A8S1DAY8_9INSE</name>
<accession>A0A8S1DAY8</accession>
<dbReference type="Gene3D" id="2.60.40.10">
    <property type="entry name" value="Immunoglobulins"/>
    <property type="match status" value="1"/>
</dbReference>
<dbReference type="AlphaFoldDB" id="A0A8S1DAY8"/>
<evidence type="ECO:0000313" key="3">
    <source>
        <dbReference type="EMBL" id="CAB3377529.1"/>
    </source>
</evidence>
<evidence type="ECO:0000256" key="1">
    <source>
        <dbReference type="SAM" id="SignalP"/>
    </source>
</evidence>
<keyword evidence="1" id="KW-0732">Signal</keyword>
<dbReference type="EMBL" id="CADEPI010000146">
    <property type="protein sequence ID" value="CAB3377529.1"/>
    <property type="molecule type" value="Genomic_DNA"/>
</dbReference>
<keyword evidence="4" id="KW-1185">Reference proteome</keyword>